<name>A0A0F5JB20_9BACT</name>
<dbReference type="EMBL" id="AQHW01000015">
    <property type="protein sequence ID" value="KKB54979.1"/>
    <property type="molecule type" value="Genomic_DNA"/>
</dbReference>
<dbReference type="HOGENOM" id="CLU_314924_0_0_10"/>
<gene>
    <name evidence="1" type="ORF">HMPREF1536_02432</name>
</gene>
<dbReference type="SUPFAM" id="SSF52540">
    <property type="entry name" value="P-loop containing nucleoside triphosphate hydrolases"/>
    <property type="match status" value="1"/>
</dbReference>
<reference evidence="1 2" key="1">
    <citation type="submission" date="2013-04" db="EMBL/GenBank/DDBJ databases">
        <title>The Genome Sequence of Parabacteroides gordonii DSM 23371.</title>
        <authorList>
            <consortium name="The Broad Institute Genomics Platform"/>
            <person name="Earl A."/>
            <person name="Ward D."/>
            <person name="Feldgarden M."/>
            <person name="Gevers D."/>
            <person name="Martens E."/>
            <person name="Sakamoto M."/>
            <person name="Benno Y."/>
            <person name="Suzuki N."/>
            <person name="Matsunaga N."/>
            <person name="Koshihara K."/>
            <person name="Seki M."/>
            <person name="Komiya H."/>
            <person name="Walker B."/>
            <person name="Young S."/>
            <person name="Zeng Q."/>
            <person name="Gargeya S."/>
            <person name="Fitzgerald M."/>
            <person name="Haas B."/>
            <person name="Abouelleil A."/>
            <person name="Allen A.W."/>
            <person name="Alvarado L."/>
            <person name="Arachchi H.M."/>
            <person name="Berlin A.M."/>
            <person name="Chapman S.B."/>
            <person name="Gainer-Dewar J."/>
            <person name="Goldberg J."/>
            <person name="Griggs A."/>
            <person name="Gujja S."/>
            <person name="Hansen M."/>
            <person name="Howarth C."/>
            <person name="Imamovic A."/>
            <person name="Ireland A."/>
            <person name="Larimer J."/>
            <person name="McCowan C."/>
            <person name="Murphy C."/>
            <person name="Pearson M."/>
            <person name="Poon T.W."/>
            <person name="Priest M."/>
            <person name="Roberts A."/>
            <person name="Saif S."/>
            <person name="Shea T."/>
            <person name="Sisk P."/>
            <person name="Sykes S."/>
            <person name="Wortman J."/>
            <person name="Nusbaum C."/>
            <person name="Birren B."/>
        </authorList>
    </citation>
    <scope>NUCLEOTIDE SEQUENCE [LARGE SCALE GENOMIC DNA]</scope>
    <source>
        <strain evidence="1 2">MS-1</strain>
    </source>
</reference>
<evidence type="ECO:0000313" key="2">
    <source>
        <dbReference type="Proteomes" id="UP000033035"/>
    </source>
</evidence>
<keyword evidence="2" id="KW-1185">Reference proteome</keyword>
<dbReference type="Proteomes" id="UP000033035">
    <property type="component" value="Unassembled WGS sequence"/>
</dbReference>
<dbReference type="AlphaFoldDB" id="A0A0F5JB20"/>
<sequence>MDIRTALYNALNCRDIIFCTRYTLEHWLANNNRIYHKFFNIDEEYKLVPITGSELFATQDINFYTVGGSRVSFKEPVRSLYIGESYIGYFSVFSDSKRIVALRAAPGIKGLKLLSKNKIILEPGENQIKFQFEIGKEYTQNKNERTVPIFTIGKLKVPPLRPIIPTENLKGTLTISTQIKTLEELVTGIKDFIKKSRTAIHTLEGISGAGKSHLIEQLLNRHTIDEKEDLFFGSFVQSTEKNAELFLNMILFFLFPYLAPDAITKEYIRGLNNKNISDALFDLIENKNDIESFIGALTNICENDLLIPQEISINRRFIFLDDLQKLDQVISKCLVSFLTSINQRKLPVFILLSGQPYYFNNSQEFKYLKENCVVKRHIYEIRIHDILDCFSFHKLAEDEITTKWLHALEFNVIELFIFSKYIWEESHSIKSVDELMLLCKAFRRSGIMEQHLLSKFNEFFLTNPDCKELCNLIYWSHIPFSIPPGSEKHQIAEKIVRVGLARYNSDDALIPQHDIYAECYRRHFSSPQYEEADLTTVYPLNIFTCLANVYIPSKLTKSIESVRQLIKSKNFNTVLFILQNLFETSLKQELKQKLPEEQYYELYLMYALAANQQSLTANCRALFDELINEIYHSENSNIQHICLQAMWELALLHYENMSYKIALAKLDMMMLLIKKLQRSAVLPSKMLKCLHYHDAMVADTLIKANKNEATYQLYLKRSAEMKDNGFDYRYLSFTIRYALTRCTKDMPQCIEMIEKSMIELAERYGVNDKHYNWCGFHLNFFRMIYEERHELLKDVLDYHLKMKKNHYSNYRHRLSILAMYYYSINDEMNGNKYLLKESIFSRELCARQRAFHYMALALHEAVYGSQSEAYNYLKDADQLLSELPDYKVIVIHNMNIIKSGCFSSTYICFWFGSELTVPYYYIDPRCSW</sequence>
<protein>
    <submittedName>
        <fullName evidence="1">Uncharacterized protein</fullName>
    </submittedName>
</protein>
<organism evidence="1 2">
    <name type="scientific">Parabacteroides gordonii MS-1 = DSM 23371</name>
    <dbReference type="NCBI Taxonomy" id="1203610"/>
    <lineage>
        <taxon>Bacteria</taxon>
        <taxon>Pseudomonadati</taxon>
        <taxon>Bacteroidota</taxon>
        <taxon>Bacteroidia</taxon>
        <taxon>Bacteroidales</taxon>
        <taxon>Tannerellaceae</taxon>
        <taxon>Parabacteroides</taxon>
    </lineage>
</organism>
<dbReference type="InterPro" id="IPR027417">
    <property type="entry name" value="P-loop_NTPase"/>
</dbReference>
<accession>A0A0F5JB20</accession>
<proteinExistence type="predicted"/>
<evidence type="ECO:0000313" key="1">
    <source>
        <dbReference type="EMBL" id="KKB54979.1"/>
    </source>
</evidence>
<comment type="caution">
    <text evidence="1">The sequence shown here is derived from an EMBL/GenBank/DDBJ whole genome shotgun (WGS) entry which is preliminary data.</text>
</comment>
<dbReference type="PATRIC" id="fig|1203610.3.peg.2497"/>
<dbReference type="RefSeq" id="WP_028729969.1">
    <property type="nucleotide sequence ID" value="NZ_KE386764.1"/>
</dbReference>